<dbReference type="Proteomes" id="UP000649617">
    <property type="component" value="Unassembled WGS sequence"/>
</dbReference>
<sequence length="64" mass="7275">MLDVVPQESYEERVKIFREQLNEVSEKALELHSTEELPGAVDGNLEMELLVEALSDSDTKRDAQ</sequence>
<comment type="caution">
    <text evidence="1">The sequence shown here is derived from an EMBL/GenBank/DDBJ whole genome shotgun (WGS) entry which is preliminary data.</text>
</comment>
<dbReference type="AlphaFoldDB" id="A0A812WUE7"/>
<gene>
    <name evidence="1" type="ORF">SPIL2461_LOCUS19839</name>
</gene>
<dbReference type="EMBL" id="CAJNIZ010044882">
    <property type="protein sequence ID" value="CAE7704026.1"/>
    <property type="molecule type" value="Genomic_DNA"/>
</dbReference>
<accession>A0A812WUE7</accession>
<proteinExistence type="predicted"/>
<reference evidence="1" key="1">
    <citation type="submission" date="2021-02" db="EMBL/GenBank/DDBJ databases">
        <authorList>
            <person name="Dougan E. K."/>
            <person name="Rhodes N."/>
            <person name="Thang M."/>
            <person name="Chan C."/>
        </authorList>
    </citation>
    <scope>NUCLEOTIDE SEQUENCE</scope>
</reference>
<keyword evidence="2" id="KW-1185">Reference proteome</keyword>
<dbReference type="OrthoDB" id="10569005at2759"/>
<name>A0A812WUE7_SYMPI</name>
<protein>
    <submittedName>
        <fullName evidence="1">Uncharacterized protein</fullName>
    </submittedName>
</protein>
<evidence type="ECO:0000313" key="1">
    <source>
        <dbReference type="EMBL" id="CAE7704026.1"/>
    </source>
</evidence>
<organism evidence="1 2">
    <name type="scientific">Symbiodinium pilosum</name>
    <name type="common">Dinoflagellate</name>
    <dbReference type="NCBI Taxonomy" id="2952"/>
    <lineage>
        <taxon>Eukaryota</taxon>
        <taxon>Sar</taxon>
        <taxon>Alveolata</taxon>
        <taxon>Dinophyceae</taxon>
        <taxon>Suessiales</taxon>
        <taxon>Symbiodiniaceae</taxon>
        <taxon>Symbiodinium</taxon>
    </lineage>
</organism>
<evidence type="ECO:0000313" key="2">
    <source>
        <dbReference type="Proteomes" id="UP000649617"/>
    </source>
</evidence>